<evidence type="ECO:0000313" key="2">
    <source>
        <dbReference type="Proteomes" id="UP001235939"/>
    </source>
</evidence>
<gene>
    <name evidence="1" type="ORF">LAZ67_9000277</name>
</gene>
<name>A0ABY6KSC6_9ARAC</name>
<organism evidence="1 2">
    <name type="scientific">Cordylochernes scorpioides</name>
    <dbReference type="NCBI Taxonomy" id="51811"/>
    <lineage>
        <taxon>Eukaryota</taxon>
        <taxon>Metazoa</taxon>
        <taxon>Ecdysozoa</taxon>
        <taxon>Arthropoda</taxon>
        <taxon>Chelicerata</taxon>
        <taxon>Arachnida</taxon>
        <taxon>Pseudoscorpiones</taxon>
        <taxon>Cheliferoidea</taxon>
        <taxon>Chernetidae</taxon>
        <taxon>Cordylochernes</taxon>
    </lineage>
</organism>
<evidence type="ECO:0000313" key="1">
    <source>
        <dbReference type="EMBL" id="UYV71757.1"/>
    </source>
</evidence>
<dbReference type="EMBL" id="CP092871">
    <property type="protein sequence ID" value="UYV71757.1"/>
    <property type="molecule type" value="Genomic_DNA"/>
</dbReference>
<sequence>MWSMVVQRLTQITSSAATPDQIWQRVEAAWSVVPKNISKVSLNQCRGVWQRILAHHGVRILDCSGFLPRPGLPWTAEEVQASGGPSGSGRSNHHLGVLAVELVFLINIWRH</sequence>
<evidence type="ECO:0008006" key="3">
    <source>
        <dbReference type="Google" id="ProtNLM"/>
    </source>
</evidence>
<reference evidence="1 2" key="1">
    <citation type="submission" date="2022-01" db="EMBL/GenBank/DDBJ databases">
        <title>A chromosomal length assembly of Cordylochernes scorpioides.</title>
        <authorList>
            <person name="Zeh D."/>
            <person name="Zeh J."/>
        </authorList>
    </citation>
    <scope>NUCLEOTIDE SEQUENCE [LARGE SCALE GENOMIC DNA]</scope>
    <source>
        <strain evidence="1">IN4F17</strain>
        <tissue evidence="1">Whole Body</tissue>
    </source>
</reference>
<proteinExistence type="predicted"/>
<keyword evidence="2" id="KW-1185">Reference proteome</keyword>
<protein>
    <recommendedName>
        <fullName evidence="3">Transposase</fullName>
    </recommendedName>
</protein>
<dbReference type="Proteomes" id="UP001235939">
    <property type="component" value="Chromosome 09"/>
</dbReference>
<accession>A0ABY6KSC6</accession>